<evidence type="ECO:0000256" key="3">
    <source>
        <dbReference type="ARBA" id="ARBA00022475"/>
    </source>
</evidence>
<feature type="transmembrane region" description="Helical" evidence="8">
    <location>
        <begin position="236"/>
        <end position="257"/>
    </location>
</feature>
<feature type="transmembrane region" description="Helical" evidence="8">
    <location>
        <begin position="286"/>
        <end position="309"/>
    </location>
</feature>
<keyword evidence="11" id="KW-1185">Reference proteome</keyword>
<evidence type="ECO:0000313" key="11">
    <source>
        <dbReference type="Proteomes" id="UP001416858"/>
    </source>
</evidence>
<keyword evidence="4 8" id="KW-0812">Transmembrane</keyword>
<evidence type="ECO:0000256" key="8">
    <source>
        <dbReference type="SAM" id="Phobius"/>
    </source>
</evidence>
<feature type="transmembrane region" description="Helical" evidence="8">
    <location>
        <begin position="456"/>
        <end position="476"/>
    </location>
</feature>
<evidence type="ECO:0000256" key="9">
    <source>
        <dbReference type="SAM" id="SignalP"/>
    </source>
</evidence>
<comment type="caution">
    <text evidence="10">The sequence shown here is derived from an EMBL/GenBank/DDBJ whole genome shotgun (WGS) entry which is preliminary data.</text>
</comment>
<gene>
    <name evidence="10" type="ORF">Rcae01_03710</name>
</gene>
<feature type="chain" id="PRO_5046223222" description="Gnt-II system L-idonate transporter" evidence="9">
    <location>
        <begin position="27"/>
        <end position="641"/>
    </location>
</feature>
<dbReference type="Pfam" id="PF02447">
    <property type="entry name" value="GntP_permease"/>
    <property type="match status" value="2"/>
</dbReference>
<evidence type="ECO:0000256" key="7">
    <source>
        <dbReference type="ARBA" id="ARBA00049663"/>
    </source>
</evidence>
<dbReference type="InterPro" id="IPR003474">
    <property type="entry name" value="Glcn_transporter"/>
</dbReference>
<feature type="transmembrane region" description="Helical" evidence="8">
    <location>
        <begin position="114"/>
        <end position="137"/>
    </location>
</feature>
<dbReference type="PANTHER" id="PTHR30354">
    <property type="entry name" value="GNT FAMILY GLUCONATE TRANSPORTER"/>
    <property type="match status" value="1"/>
</dbReference>
<evidence type="ECO:0000256" key="5">
    <source>
        <dbReference type="ARBA" id="ARBA00022989"/>
    </source>
</evidence>
<keyword evidence="9" id="KW-0732">Signal</keyword>
<name>A0ABP9VSV6_9BACT</name>
<feature type="transmembrane region" description="Helical" evidence="8">
    <location>
        <begin position="82"/>
        <end position="102"/>
    </location>
</feature>
<feature type="transmembrane region" description="Helical" evidence="8">
    <location>
        <begin position="488"/>
        <end position="508"/>
    </location>
</feature>
<feature type="signal peptide" evidence="9">
    <location>
        <begin position="1"/>
        <end position="26"/>
    </location>
</feature>
<organism evidence="10 11">
    <name type="scientific">Novipirellula caenicola</name>
    <dbReference type="NCBI Taxonomy" id="1536901"/>
    <lineage>
        <taxon>Bacteria</taxon>
        <taxon>Pseudomonadati</taxon>
        <taxon>Planctomycetota</taxon>
        <taxon>Planctomycetia</taxon>
        <taxon>Pirellulales</taxon>
        <taxon>Pirellulaceae</taxon>
        <taxon>Novipirellula</taxon>
    </lineage>
</organism>
<feature type="transmembrane region" description="Helical" evidence="8">
    <location>
        <begin position="158"/>
        <end position="182"/>
    </location>
</feature>
<keyword evidence="2" id="KW-0813">Transport</keyword>
<keyword evidence="6 8" id="KW-0472">Membrane</keyword>
<comment type="similarity">
    <text evidence="7">Belongs to the GntP permease family.</text>
</comment>
<evidence type="ECO:0000256" key="4">
    <source>
        <dbReference type="ARBA" id="ARBA00022692"/>
    </source>
</evidence>
<evidence type="ECO:0000313" key="10">
    <source>
        <dbReference type="EMBL" id="GAA5508244.1"/>
    </source>
</evidence>
<accession>A0ABP9VSV6</accession>
<dbReference type="EMBL" id="BAABRO010000008">
    <property type="protein sequence ID" value="GAA5508244.1"/>
    <property type="molecule type" value="Genomic_DNA"/>
</dbReference>
<protein>
    <recommendedName>
        <fullName evidence="12">Gnt-II system L-idonate transporter</fullName>
    </recommendedName>
</protein>
<evidence type="ECO:0000256" key="1">
    <source>
        <dbReference type="ARBA" id="ARBA00004651"/>
    </source>
</evidence>
<sequence>MRPRSFFLVLLLLTLVLCVIPSGVIAQSAPASADALAAEMIPGTTADVTVTSHPLNQTSVLILAVGIFCVLGMIIALKLNAFLALIVSALIVSLLVGLTQGGTAGARMDAVVTAFGSSAGSIGIVIAMAAIIGKCMLDSGAADRIVRSAVNITGEKKASVGLMVSGFVLAVPVFFDTVFYLLVPLARSLHRRTNKNYLRYLMAIATGGAITHTLVPPTPGPLLVSSILGVDIGMMMLVGTLVALPAAIVGLIFSILIDNKSPVEMRPLGANENKHQPLLDNQLPSFWIALLPVILPVVLIGAGTLATTVADREDRAMLSVADIKDFDALAGQLAAATPNSPAGRVMASSALNENEVTLLKKPASSDAAKSEVVAVLNEVLLDPELYAEEAFLGVALSDVSKSKINANQLRMKPVDRRRMNRALLEDAFPDLIAAHQWNSPNRELAESLSLWSNPNFALLLAAICAMLTLKVVRQLSWRDLAVDVEESLMSGGVIILITAAGGAFGSMLTDTNISDTIQQAFQDQGGAGLALLVLGWTIAAVLKIAQGSSTVAMIIGAGMMSAIIGDAKPDFNMVYVATAVGAGSLMGSWMNDSGFWVFTKMGGLTEGESLRSWTPLLAVLSLVGLLATLLLSQVLPLRASL</sequence>
<reference evidence="10 11" key="1">
    <citation type="submission" date="2024-02" db="EMBL/GenBank/DDBJ databases">
        <title>Rhodopirellula caenicola NBRC 110016.</title>
        <authorList>
            <person name="Ichikawa N."/>
            <person name="Katano-Makiyama Y."/>
            <person name="Hidaka K."/>
        </authorList>
    </citation>
    <scope>NUCLEOTIDE SEQUENCE [LARGE SCALE GENOMIC DNA]</scope>
    <source>
        <strain evidence="10 11">NBRC 110016</strain>
    </source>
</reference>
<feature type="transmembrane region" description="Helical" evidence="8">
    <location>
        <begin position="571"/>
        <end position="590"/>
    </location>
</feature>
<dbReference type="Proteomes" id="UP001416858">
    <property type="component" value="Unassembled WGS sequence"/>
</dbReference>
<keyword evidence="5 8" id="KW-1133">Transmembrane helix</keyword>
<keyword evidence="3" id="KW-1003">Cell membrane</keyword>
<evidence type="ECO:0000256" key="2">
    <source>
        <dbReference type="ARBA" id="ARBA00022448"/>
    </source>
</evidence>
<dbReference type="PANTHER" id="PTHR30354:SF22">
    <property type="entry name" value="HIGH-AFFINITY GLUCONATE TRANSPORTER"/>
    <property type="match status" value="1"/>
</dbReference>
<comment type="subcellular location">
    <subcellularLocation>
        <location evidence="1">Cell membrane</location>
        <topology evidence="1">Multi-pass membrane protein</topology>
    </subcellularLocation>
</comment>
<feature type="transmembrane region" description="Helical" evidence="8">
    <location>
        <begin position="610"/>
        <end position="631"/>
    </location>
</feature>
<feature type="transmembrane region" description="Helical" evidence="8">
    <location>
        <begin position="197"/>
        <end position="215"/>
    </location>
</feature>
<proteinExistence type="inferred from homology"/>
<evidence type="ECO:0008006" key="12">
    <source>
        <dbReference type="Google" id="ProtNLM"/>
    </source>
</evidence>
<evidence type="ECO:0000256" key="6">
    <source>
        <dbReference type="ARBA" id="ARBA00023136"/>
    </source>
</evidence>